<keyword evidence="4" id="KW-1185">Reference proteome</keyword>
<dbReference type="EMBL" id="CP039352">
    <property type="protein sequence ID" value="QCE04239.1"/>
    <property type="molecule type" value="Genomic_DNA"/>
</dbReference>
<evidence type="ECO:0008006" key="5">
    <source>
        <dbReference type="Google" id="ProtNLM"/>
    </source>
</evidence>
<evidence type="ECO:0000313" key="4">
    <source>
        <dbReference type="Proteomes" id="UP000501690"/>
    </source>
</evidence>
<evidence type="ECO:0000256" key="1">
    <source>
        <dbReference type="SAM" id="Phobius"/>
    </source>
</evidence>
<gene>
    <name evidence="3" type="ORF">DEO72_LG8g2273</name>
</gene>
<accession>A0A4D6MVW9</accession>
<evidence type="ECO:0000313" key="3">
    <source>
        <dbReference type="EMBL" id="QCE04239.1"/>
    </source>
</evidence>
<keyword evidence="2" id="KW-0732">Signal</keyword>
<feature type="chain" id="PRO_5020041412" description="Bifunctional inhibitor/plant lipid transfer protein/seed storage helical domain-containing protein" evidence="2">
    <location>
        <begin position="26"/>
        <end position="139"/>
    </location>
</feature>
<sequence length="139" mass="14851">MEAVLWWCCSSLLLLCVAGAGTVEARCGSYALQQLLVQVSGEGCASMADDDCAIADALKMKPDSCRSVLQMQFPICSDLRLLVWTVKTIGVAIVCINGGNGVEDRAWVAMAVVTVLMEASMVVAVKIHGGYREIKVPRV</sequence>
<keyword evidence="1" id="KW-0812">Transmembrane</keyword>
<keyword evidence="1" id="KW-0472">Membrane</keyword>
<keyword evidence="1" id="KW-1133">Transmembrane helix</keyword>
<proteinExistence type="predicted"/>
<name>A0A4D6MVW9_VIGUN</name>
<feature type="signal peptide" evidence="2">
    <location>
        <begin position="1"/>
        <end position="25"/>
    </location>
</feature>
<evidence type="ECO:0000256" key="2">
    <source>
        <dbReference type="SAM" id="SignalP"/>
    </source>
</evidence>
<organism evidence="3 4">
    <name type="scientific">Vigna unguiculata</name>
    <name type="common">Cowpea</name>
    <dbReference type="NCBI Taxonomy" id="3917"/>
    <lineage>
        <taxon>Eukaryota</taxon>
        <taxon>Viridiplantae</taxon>
        <taxon>Streptophyta</taxon>
        <taxon>Embryophyta</taxon>
        <taxon>Tracheophyta</taxon>
        <taxon>Spermatophyta</taxon>
        <taxon>Magnoliopsida</taxon>
        <taxon>eudicotyledons</taxon>
        <taxon>Gunneridae</taxon>
        <taxon>Pentapetalae</taxon>
        <taxon>rosids</taxon>
        <taxon>fabids</taxon>
        <taxon>Fabales</taxon>
        <taxon>Fabaceae</taxon>
        <taxon>Papilionoideae</taxon>
        <taxon>50 kb inversion clade</taxon>
        <taxon>NPAAA clade</taxon>
        <taxon>indigoferoid/millettioid clade</taxon>
        <taxon>Phaseoleae</taxon>
        <taxon>Vigna</taxon>
    </lineage>
</organism>
<dbReference type="AlphaFoldDB" id="A0A4D6MVW9"/>
<feature type="transmembrane region" description="Helical" evidence="1">
    <location>
        <begin position="106"/>
        <end position="125"/>
    </location>
</feature>
<reference evidence="3 4" key="1">
    <citation type="submission" date="2019-04" db="EMBL/GenBank/DDBJ databases">
        <title>An improved genome assembly and genetic linkage map for asparagus bean, Vigna unguiculata ssp. sesquipedialis.</title>
        <authorList>
            <person name="Xia Q."/>
            <person name="Zhang R."/>
            <person name="Dong Y."/>
        </authorList>
    </citation>
    <scope>NUCLEOTIDE SEQUENCE [LARGE SCALE GENOMIC DNA]</scope>
    <source>
        <tissue evidence="3">Leaf</tissue>
    </source>
</reference>
<protein>
    <recommendedName>
        <fullName evidence="5">Bifunctional inhibitor/plant lipid transfer protein/seed storage helical domain-containing protein</fullName>
    </recommendedName>
</protein>
<dbReference type="Proteomes" id="UP000501690">
    <property type="component" value="Linkage Group LG8"/>
</dbReference>